<evidence type="ECO:0000313" key="1">
    <source>
        <dbReference type="EMBL" id="SNY94683.1"/>
    </source>
</evidence>
<keyword evidence="2" id="KW-1185">Reference proteome</keyword>
<protein>
    <submittedName>
        <fullName evidence="1">Protein involved in gliding motility GldD</fullName>
    </submittedName>
</protein>
<gene>
    <name evidence="1" type="ORF">SAMN06265377_0343</name>
</gene>
<name>A0A285MDB8_9FLAO</name>
<dbReference type="AlphaFoldDB" id="A0A285MDB8"/>
<accession>A0A285MDB8</accession>
<dbReference type="OrthoDB" id="679501at2"/>
<evidence type="ECO:0000313" key="2">
    <source>
        <dbReference type="Proteomes" id="UP000219048"/>
    </source>
</evidence>
<dbReference type="NCBIfam" id="TIGR03512">
    <property type="entry name" value="GldD_lipo"/>
    <property type="match status" value="1"/>
</dbReference>
<dbReference type="InterPro" id="IPR019850">
    <property type="entry name" value="GldD-like"/>
</dbReference>
<dbReference type="Proteomes" id="UP000219048">
    <property type="component" value="Unassembled WGS sequence"/>
</dbReference>
<reference evidence="2" key="1">
    <citation type="submission" date="2017-09" db="EMBL/GenBank/DDBJ databases">
        <authorList>
            <person name="Varghese N."/>
            <person name="Submissions S."/>
        </authorList>
    </citation>
    <scope>NUCLEOTIDE SEQUENCE [LARGE SCALE GENOMIC DNA]</scope>
    <source>
        <strain evidence="2">DSM 25885</strain>
    </source>
</reference>
<sequence>MKVDTLPVLVMFLILFVGCKEEVLPKPKAMLRLEYPEAKYKNIGGDCTYTFELNTISNIKENKDCSLVLDYPMMKGSVYLTYKPVDDNLKTLLTDAQKLSYEHVVKADNIVEQPFINPEDEVYGMFYEVSGDAASQSQFYVTDSTNHFVTGSLYFYAKPNYDSILPAAAYLQKDIRRIMETLRWKK</sequence>
<dbReference type="EMBL" id="OBEH01000001">
    <property type="protein sequence ID" value="SNY94683.1"/>
    <property type="molecule type" value="Genomic_DNA"/>
</dbReference>
<organism evidence="1 2">
    <name type="scientific">Flagellimonas pacifica</name>
    <dbReference type="NCBI Taxonomy" id="1247520"/>
    <lineage>
        <taxon>Bacteria</taxon>
        <taxon>Pseudomonadati</taxon>
        <taxon>Bacteroidota</taxon>
        <taxon>Flavobacteriia</taxon>
        <taxon>Flavobacteriales</taxon>
        <taxon>Flavobacteriaceae</taxon>
        <taxon>Flagellimonas</taxon>
    </lineage>
</organism>
<dbReference type="Pfam" id="PF25593">
    <property type="entry name" value="GldD_lipo"/>
    <property type="match status" value="1"/>
</dbReference>
<proteinExistence type="predicted"/>
<dbReference type="RefSeq" id="WP_097044012.1">
    <property type="nucleotide sequence ID" value="NZ_OBEH01000001.1"/>
</dbReference>
<dbReference type="PROSITE" id="PS51257">
    <property type="entry name" value="PROKAR_LIPOPROTEIN"/>
    <property type="match status" value="1"/>
</dbReference>